<dbReference type="NCBIfam" id="TIGR03517">
    <property type="entry name" value="GldM_gliding"/>
    <property type="match status" value="1"/>
</dbReference>
<evidence type="ECO:0000259" key="3">
    <source>
        <dbReference type="Pfam" id="PF21601"/>
    </source>
</evidence>
<feature type="domain" description="Gliding motility-associated protein GldM first immunoglobulin-like" evidence="3">
    <location>
        <begin position="232"/>
        <end position="333"/>
    </location>
</feature>
<evidence type="ECO:0000313" key="6">
    <source>
        <dbReference type="Proteomes" id="UP000198790"/>
    </source>
</evidence>
<gene>
    <name evidence="5" type="ORF">SAMN04489723_102299</name>
</gene>
<name>A0A1I0WSI6_9BACT</name>
<accession>A0A1I0WSI6</accession>
<dbReference type="InterPro" id="IPR048405">
    <property type="entry name" value="GldM_Ig-like-1"/>
</dbReference>
<dbReference type="EMBL" id="FOKK01000002">
    <property type="protein sequence ID" value="SFA91742.1"/>
    <property type="molecule type" value="Genomic_DNA"/>
</dbReference>
<dbReference type="Proteomes" id="UP000198790">
    <property type="component" value="Unassembled WGS sequence"/>
</dbReference>
<keyword evidence="6" id="KW-1185">Reference proteome</keyword>
<dbReference type="RefSeq" id="WP_092894843.1">
    <property type="nucleotide sequence ID" value="NZ_CAXBKE010000007.1"/>
</dbReference>
<feature type="domain" description="Gliding motility-associated protein GldM second immunoglobulin-like" evidence="4">
    <location>
        <begin position="335"/>
        <end position="414"/>
    </location>
</feature>
<protein>
    <submittedName>
        <fullName evidence="5">Gliding motility-associated protein GldM</fullName>
    </submittedName>
</protein>
<evidence type="ECO:0000259" key="4">
    <source>
        <dbReference type="Pfam" id="PF21602"/>
    </source>
</evidence>
<evidence type="ECO:0000259" key="1">
    <source>
        <dbReference type="Pfam" id="PF12080"/>
    </source>
</evidence>
<reference evidence="5 6" key="1">
    <citation type="submission" date="2016-10" db="EMBL/GenBank/DDBJ databases">
        <authorList>
            <person name="de Groot N.N."/>
        </authorList>
    </citation>
    <scope>NUCLEOTIDE SEQUENCE [LARGE SCALE GENOMIC DNA]</scope>
    <source>
        <strain evidence="5 6">DSM 23399</strain>
    </source>
</reference>
<dbReference type="AlphaFoldDB" id="A0A1I0WSI6"/>
<evidence type="ECO:0000259" key="2">
    <source>
        <dbReference type="Pfam" id="PF12081"/>
    </source>
</evidence>
<dbReference type="InterPro" id="IPR022719">
    <property type="entry name" value="Motility-assoc_prot_GldM_C"/>
</dbReference>
<dbReference type="Pfam" id="PF21601">
    <property type="entry name" value="GldM_2nd"/>
    <property type="match status" value="1"/>
</dbReference>
<sequence>MAGAKETPRQRMIGMMYLVLTALLALQVSNKILQKFVLINDGMERTSKNFINKNVKTVESIAYTVEQQGNKDVDVPKVAASQKIRQATSEIYDYLEGVKQDLIVQSNAKNDEGNFVNANLKNTEITGNMFVNKGIGEEMKNKLNSYPTQITEILSGIGLGDLRFDPIAKDAKDIELFVNDREAQNLSFEKLNFVKSPVGAVIALISQYQNEVLNIEGESLTAVQNTIGSFFFKADVTEARIAALSNVVAAGTKFEADMFIASSSTSAAPTMTIDGRSVTVDPKGFGKIEFTVTPAGSYDERGLAKRTLKGEIITNIGGEDKVLPVDYDYFVAQPVIKVSSEVVQQLYADCANELLIEVPALGNTYSPEFTVSNGNSIKGSKPGQLTVIPAASGKVNIGVSSGGNKIGTVDYDIKPVPAPTLVPVTSNGAEVDLSQAQAVSSMMGLKLLAKAEPTFARTMAKDAIFEVTGGEMRLLRNEVPRQTAQISSGNNLAMRSLLESAKPGDVLVFEIRQVTRTNFRGNKIASELRQVVPIRIK</sequence>
<feature type="domain" description="Gliding motility-associated protein GldM N-terminal" evidence="2">
    <location>
        <begin position="32"/>
        <end position="224"/>
    </location>
</feature>
<dbReference type="Pfam" id="PF21602">
    <property type="entry name" value="GldM_3rd"/>
    <property type="match status" value="1"/>
</dbReference>
<feature type="domain" description="Gliding motility-associated protein GldM C-terminal" evidence="1">
    <location>
        <begin position="417"/>
        <end position="536"/>
    </location>
</feature>
<dbReference type="STRING" id="237018.SAMN04489723_102299"/>
<organism evidence="5 6">
    <name type="scientific">Algoriphagus aquimarinus</name>
    <dbReference type="NCBI Taxonomy" id="237018"/>
    <lineage>
        <taxon>Bacteria</taxon>
        <taxon>Pseudomonadati</taxon>
        <taxon>Bacteroidota</taxon>
        <taxon>Cytophagia</taxon>
        <taxon>Cytophagales</taxon>
        <taxon>Cyclobacteriaceae</taxon>
        <taxon>Algoriphagus</taxon>
    </lineage>
</organism>
<dbReference type="InterPro" id="IPR048406">
    <property type="entry name" value="GldM_Ig-like-2"/>
</dbReference>
<dbReference type="InterPro" id="IPR022720">
    <property type="entry name" value="Motility-assoc_prot_GldM_N"/>
</dbReference>
<dbReference type="OrthoDB" id="1490890at2"/>
<dbReference type="Pfam" id="PF12080">
    <property type="entry name" value="GldM_4th"/>
    <property type="match status" value="1"/>
</dbReference>
<dbReference type="Pfam" id="PF12081">
    <property type="entry name" value="GldM_1st"/>
    <property type="match status" value="1"/>
</dbReference>
<evidence type="ECO:0000313" key="5">
    <source>
        <dbReference type="EMBL" id="SFA91742.1"/>
    </source>
</evidence>
<dbReference type="InterPro" id="IPR019859">
    <property type="entry name" value="Motility-assoc_prot_GldM"/>
</dbReference>
<proteinExistence type="predicted"/>